<dbReference type="EMBL" id="JALJOT010000004">
    <property type="protein sequence ID" value="KAK9916035.1"/>
    <property type="molecule type" value="Genomic_DNA"/>
</dbReference>
<feature type="domain" description="MIR" evidence="4">
    <location>
        <begin position="22"/>
        <end position="76"/>
    </location>
</feature>
<feature type="domain" description="MIR" evidence="4">
    <location>
        <begin position="84"/>
        <end position="139"/>
    </location>
</feature>
<comment type="caution">
    <text evidence="5">The sequence shown here is derived from an EMBL/GenBank/DDBJ whole genome shotgun (WGS) entry which is preliminary data.</text>
</comment>
<dbReference type="PANTHER" id="PTHR46809:SF2">
    <property type="entry name" value="GH21273P"/>
    <property type="match status" value="1"/>
</dbReference>
<name>A0ABR2YWA8_9CHLO</name>
<dbReference type="InterPro" id="IPR036300">
    <property type="entry name" value="MIR_dom_sf"/>
</dbReference>
<feature type="chain" id="PRO_5047168377" description="MIR domain-containing protein" evidence="3">
    <location>
        <begin position="21"/>
        <end position="205"/>
    </location>
</feature>
<evidence type="ECO:0000313" key="5">
    <source>
        <dbReference type="EMBL" id="KAK9916035.1"/>
    </source>
</evidence>
<organism evidence="5 6">
    <name type="scientific">Coccomyxa subellipsoidea</name>
    <dbReference type="NCBI Taxonomy" id="248742"/>
    <lineage>
        <taxon>Eukaryota</taxon>
        <taxon>Viridiplantae</taxon>
        <taxon>Chlorophyta</taxon>
        <taxon>core chlorophytes</taxon>
        <taxon>Trebouxiophyceae</taxon>
        <taxon>Trebouxiophyceae incertae sedis</taxon>
        <taxon>Coccomyxaceae</taxon>
        <taxon>Coccomyxa</taxon>
    </lineage>
</organism>
<reference evidence="5 6" key="1">
    <citation type="journal article" date="2024" name="Nat. Commun.">
        <title>Phylogenomics reveals the evolutionary origins of lichenization in chlorophyte algae.</title>
        <authorList>
            <person name="Puginier C."/>
            <person name="Libourel C."/>
            <person name="Otte J."/>
            <person name="Skaloud P."/>
            <person name="Haon M."/>
            <person name="Grisel S."/>
            <person name="Petersen M."/>
            <person name="Berrin J.G."/>
            <person name="Delaux P.M."/>
            <person name="Dal Grande F."/>
            <person name="Keller J."/>
        </authorList>
    </citation>
    <scope>NUCLEOTIDE SEQUENCE [LARGE SCALE GENOMIC DNA]</scope>
    <source>
        <strain evidence="5 6">SAG 216-7</strain>
    </source>
</reference>
<keyword evidence="1 3" id="KW-0732">Signal</keyword>
<dbReference type="PROSITE" id="PS50919">
    <property type="entry name" value="MIR"/>
    <property type="match status" value="2"/>
</dbReference>
<keyword evidence="6" id="KW-1185">Reference proteome</keyword>
<dbReference type="SMART" id="SM00472">
    <property type="entry name" value="MIR"/>
    <property type="match status" value="3"/>
</dbReference>
<accession>A0ABR2YWA8</accession>
<proteinExistence type="predicted"/>
<dbReference type="Gene3D" id="2.80.10.50">
    <property type="match status" value="1"/>
</dbReference>
<sequence>MSISLASLVLIALCAGGTTAEDVPVTCGSVVKLKHAATGYDLHSHEISYGSGSGQQSVTGFQDTSDANSLWVVSGAKEAECVQGTPIKSGTSVRLQHVATRRWLHSHHFPSPLSQNLEVSAFGNDKESDHLDNWEVQFSGSQWLQDQKVKLKHKETGGFLSSSADKRYGRPIGGQLEICGKKKAGRTEVWMATEGIFFPERTDVQ</sequence>
<dbReference type="Proteomes" id="UP001491310">
    <property type="component" value="Unassembled WGS sequence"/>
</dbReference>
<dbReference type="PANTHER" id="PTHR46809">
    <property type="entry name" value="STROMAL CELL-DERIVED FACTOR 2-LIKE PROTEIN"/>
    <property type="match status" value="1"/>
</dbReference>
<dbReference type="InterPro" id="IPR016093">
    <property type="entry name" value="MIR_motif"/>
</dbReference>
<feature type="signal peptide" evidence="3">
    <location>
        <begin position="1"/>
        <end position="20"/>
    </location>
</feature>
<dbReference type="Pfam" id="PF02815">
    <property type="entry name" value="MIR"/>
    <property type="match status" value="1"/>
</dbReference>
<evidence type="ECO:0000256" key="3">
    <source>
        <dbReference type="SAM" id="SignalP"/>
    </source>
</evidence>
<keyword evidence="2" id="KW-0677">Repeat</keyword>
<evidence type="ECO:0000259" key="4">
    <source>
        <dbReference type="PROSITE" id="PS50919"/>
    </source>
</evidence>
<protein>
    <recommendedName>
        <fullName evidence="4">MIR domain-containing protein</fullName>
    </recommendedName>
</protein>
<gene>
    <name evidence="5" type="ORF">WJX75_007633</name>
</gene>
<evidence type="ECO:0000256" key="1">
    <source>
        <dbReference type="ARBA" id="ARBA00022729"/>
    </source>
</evidence>
<evidence type="ECO:0000313" key="6">
    <source>
        <dbReference type="Proteomes" id="UP001491310"/>
    </source>
</evidence>
<dbReference type="SUPFAM" id="SSF82109">
    <property type="entry name" value="MIR domain"/>
    <property type="match status" value="1"/>
</dbReference>
<evidence type="ECO:0000256" key="2">
    <source>
        <dbReference type="ARBA" id="ARBA00022737"/>
    </source>
</evidence>